<evidence type="ECO:0000313" key="1">
    <source>
        <dbReference type="EMBL" id="SVD82989.1"/>
    </source>
</evidence>
<name>A0A382YJ18_9ZZZZ</name>
<feature type="non-terminal residue" evidence="1">
    <location>
        <position position="30"/>
    </location>
</feature>
<sequence length="30" mass="3298">MLLEIKKCISPLVTNSINVAEPSPQTINMI</sequence>
<protein>
    <submittedName>
        <fullName evidence="1">Uncharacterized protein</fullName>
    </submittedName>
</protein>
<accession>A0A382YJ18</accession>
<reference evidence="1" key="1">
    <citation type="submission" date="2018-05" db="EMBL/GenBank/DDBJ databases">
        <authorList>
            <person name="Lanie J.A."/>
            <person name="Ng W.-L."/>
            <person name="Kazmierczak K.M."/>
            <person name="Andrzejewski T.M."/>
            <person name="Davidsen T.M."/>
            <person name="Wayne K.J."/>
            <person name="Tettelin H."/>
            <person name="Glass J.I."/>
            <person name="Rusch D."/>
            <person name="Podicherti R."/>
            <person name="Tsui H.-C.T."/>
            <person name="Winkler M.E."/>
        </authorList>
    </citation>
    <scope>NUCLEOTIDE SEQUENCE</scope>
</reference>
<dbReference type="AlphaFoldDB" id="A0A382YJ18"/>
<dbReference type="EMBL" id="UINC01176045">
    <property type="protein sequence ID" value="SVD82989.1"/>
    <property type="molecule type" value="Genomic_DNA"/>
</dbReference>
<proteinExistence type="predicted"/>
<organism evidence="1">
    <name type="scientific">marine metagenome</name>
    <dbReference type="NCBI Taxonomy" id="408172"/>
    <lineage>
        <taxon>unclassified sequences</taxon>
        <taxon>metagenomes</taxon>
        <taxon>ecological metagenomes</taxon>
    </lineage>
</organism>
<gene>
    <name evidence="1" type="ORF">METZ01_LOCUS435843</name>
</gene>